<protein>
    <submittedName>
        <fullName evidence="2">Uncharacterized protein</fullName>
    </submittedName>
</protein>
<evidence type="ECO:0000313" key="2">
    <source>
        <dbReference type="WBParaSite" id="MCU_010148-RA"/>
    </source>
</evidence>
<proteinExistence type="predicted"/>
<feature type="compositionally biased region" description="Polar residues" evidence="1">
    <location>
        <begin position="1"/>
        <end position="16"/>
    </location>
</feature>
<dbReference type="AlphaFoldDB" id="A0A5K3FPC5"/>
<name>A0A5K3FPC5_MESCO</name>
<accession>A0A5K3FPC5</accession>
<sequence>MEKTGTTEQALLTNNKPEPHVRRLPFEPTRQPLHSYTAPHSSPSLVGCLSSSHTTGTQRDTG</sequence>
<organism evidence="2">
    <name type="scientific">Mesocestoides corti</name>
    <name type="common">Flatworm</name>
    <dbReference type="NCBI Taxonomy" id="53468"/>
    <lineage>
        <taxon>Eukaryota</taxon>
        <taxon>Metazoa</taxon>
        <taxon>Spiralia</taxon>
        <taxon>Lophotrochozoa</taxon>
        <taxon>Platyhelminthes</taxon>
        <taxon>Cestoda</taxon>
        <taxon>Eucestoda</taxon>
        <taxon>Cyclophyllidea</taxon>
        <taxon>Mesocestoididae</taxon>
        <taxon>Mesocestoides</taxon>
    </lineage>
</organism>
<feature type="region of interest" description="Disordered" evidence="1">
    <location>
        <begin position="1"/>
        <end position="62"/>
    </location>
</feature>
<feature type="compositionally biased region" description="Low complexity" evidence="1">
    <location>
        <begin position="41"/>
        <end position="52"/>
    </location>
</feature>
<evidence type="ECO:0000256" key="1">
    <source>
        <dbReference type="SAM" id="MobiDB-lite"/>
    </source>
</evidence>
<reference evidence="2" key="1">
    <citation type="submission" date="2019-11" db="UniProtKB">
        <authorList>
            <consortium name="WormBaseParasite"/>
        </authorList>
    </citation>
    <scope>IDENTIFICATION</scope>
</reference>
<dbReference type="WBParaSite" id="MCU_010148-RA">
    <property type="protein sequence ID" value="MCU_010148-RA"/>
    <property type="gene ID" value="MCU_010148"/>
</dbReference>
<feature type="compositionally biased region" description="Polar residues" evidence="1">
    <location>
        <begin position="53"/>
        <end position="62"/>
    </location>
</feature>